<evidence type="ECO:0000256" key="7">
    <source>
        <dbReference type="ARBA" id="ARBA00023125"/>
    </source>
</evidence>
<feature type="region of interest" description="Disordered" evidence="11">
    <location>
        <begin position="300"/>
        <end position="384"/>
    </location>
</feature>
<dbReference type="RefSeq" id="XP_026281492.1">
    <property type="nucleotide sequence ID" value="XM_026425707.2"/>
</dbReference>
<dbReference type="FunFam" id="3.30.160.60:FF:000100">
    <property type="entry name" value="Zinc finger 45-like"/>
    <property type="match status" value="1"/>
</dbReference>
<feature type="region of interest" description="Disordered" evidence="11">
    <location>
        <begin position="821"/>
        <end position="873"/>
    </location>
</feature>
<feature type="compositionally biased region" description="Basic residues" evidence="11">
    <location>
        <begin position="1042"/>
        <end position="1054"/>
    </location>
</feature>
<feature type="compositionally biased region" description="Pro residues" evidence="11">
    <location>
        <begin position="991"/>
        <end position="1002"/>
    </location>
</feature>
<feature type="compositionally biased region" description="Acidic residues" evidence="11">
    <location>
        <begin position="302"/>
        <end position="311"/>
    </location>
</feature>
<evidence type="ECO:0000256" key="3">
    <source>
        <dbReference type="ARBA" id="ARBA00022737"/>
    </source>
</evidence>
<feature type="domain" description="C2H2-type" evidence="12">
    <location>
        <begin position="758"/>
        <end position="786"/>
    </location>
</feature>
<evidence type="ECO:0000256" key="9">
    <source>
        <dbReference type="ARBA" id="ARBA00023242"/>
    </source>
</evidence>
<dbReference type="RefSeq" id="XP_052124594.1">
    <property type="nucleotide sequence ID" value="XM_052268634.1"/>
</dbReference>
<feature type="domain" description="C2H2-type" evidence="12">
    <location>
        <begin position="461"/>
        <end position="489"/>
    </location>
</feature>
<accession>A0A6J1SSL1</accession>
<sequence length="1118" mass="123497">MADSAETEPQWTVSWVTEDDDEEDEEEEAVPGAGVDGEVIFGVTSDCIQLPQDQVVVTSAGLSGLAGLAGLTGLKPSPVFLDDAHHEVVVGGDVSLLNVIAGGDIVSGEQVITGDQIVTDGEVITGGDIMSGDDVITGEDVITESEIMTGEEVITGGDLVDGETVVDSSGGQYQYQDPELFGVQVIEEEVISEAWETGQTGHDGQVLVSTVNVQSEWGEAGTEDDMLVPLPQDQQTGASQVRPYPCDFCSRRFSKKANLMNHMVAHQVERPYGCNLCGARYRRKCDLHNHLKIHAYAPEAAEQQEEDEDDPMSPPHSLDTRMVGRQKQVPGPPKRRRVAESFGEPAEPRGKKKPGKKPGKPKGAGPGRKKLIAGDRQPRSSYVDEDMRLMTELASRGGGDESNGYYINGAVEEQKAPEPIPPQWPVTDPSRPYVCQHCGIGFARAKALGSHARIHAGDSPFECSSCGEMFWDVHLLREHTRLKHPGAGVKVEREEEEEEITDRPYTGDERFGNFRCQTCGLEFHRQDLLKKHARLHMKMDMGPPEPEMEGGSGRVYSCGVCGQSYSSRRALLAHTESHSRYQPHRCMLCGQGFPDDQLVAAHVRERHAGAIPANACQLCGKTCKDRRALQKHSWVHSSERSYSCPKCDKRFHSRARLRRHMVSHRERVLTCAECGATFPDGRSLVNHRLAVHSQRDAAGRLFQCRDCGKTFGSRSSQQIHIRIHTGERPYACRFCWKAFADGGTLRKHERIHTGEKPYACPICPRAFNQRVVLREHIRAHHSGPDPKHGAGGGGYVCKVCGMALITSEDLCLHLVKHSDENTARHRKPALAPRKYKRRRRLKPHEMEYGNDGSPDDPDSDASTTGGRKLIKPEPDYDSVVRTFDAAMDTINSMVGRTKVKKKRKMKHTGPPADLHEPGSSLVEPPALLGPQSRIDDNGMRSPSAIRIRPRIKNVSAAQRTPVRPPKATKSSPSPMSPPLAPPPLEDHLLSSPPPPPTPPPPSTTEDPFKVRKGPRTKNVNYHHEKRPAKPPPAKFPKEPKTPKVRGRKPIRKPKFLTQNGMQDKKAAASAETTVYVESVKVEPVAQVKEEAKEEFKCEICGEIFYTRPELLFHVSIHI</sequence>
<keyword evidence="8" id="KW-0804">Transcription</keyword>
<evidence type="ECO:0000313" key="16">
    <source>
        <dbReference type="RefSeq" id="XP_026281492.1"/>
    </source>
</evidence>
<dbReference type="PANTHER" id="PTHR24399">
    <property type="entry name" value="ZINC FINGER AND BTB DOMAIN-CONTAINING"/>
    <property type="match status" value="1"/>
</dbReference>
<evidence type="ECO:0000256" key="11">
    <source>
        <dbReference type="SAM" id="MobiDB-lite"/>
    </source>
</evidence>
<evidence type="ECO:0000256" key="2">
    <source>
        <dbReference type="ARBA" id="ARBA00022723"/>
    </source>
</evidence>
<dbReference type="FunFam" id="3.30.160.60:FF:000260">
    <property type="entry name" value="Spalt-like transcription factor 1"/>
    <property type="match status" value="1"/>
</dbReference>
<dbReference type="Proteomes" id="UP000504606">
    <property type="component" value="Unplaced"/>
</dbReference>
<dbReference type="InterPro" id="IPR013087">
    <property type="entry name" value="Znf_C2H2_type"/>
</dbReference>
<keyword evidence="4 10" id="KW-0863">Zinc-finger</keyword>
<feature type="domain" description="C2H2-type" evidence="12">
    <location>
        <begin position="556"/>
        <end position="583"/>
    </location>
</feature>
<dbReference type="Gene3D" id="3.30.160.60">
    <property type="entry name" value="Classic Zinc Finger"/>
    <property type="match status" value="9"/>
</dbReference>
<dbReference type="RefSeq" id="XP_026281490.1">
    <property type="nucleotide sequence ID" value="XM_026425705.2"/>
</dbReference>
<feature type="domain" description="C2H2-type" evidence="12">
    <location>
        <begin position="730"/>
        <end position="757"/>
    </location>
</feature>
<keyword evidence="5" id="KW-0862">Zinc</keyword>
<keyword evidence="9" id="KW-0539">Nucleus</keyword>
<evidence type="ECO:0000256" key="6">
    <source>
        <dbReference type="ARBA" id="ARBA00023015"/>
    </source>
</evidence>
<reference evidence="14 15" key="1">
    <citation type="submission" date="2025-04" db="UniProtKB">
        <authorList>
            <consortium name="RefSeq"/>
        </authorList>
    </citation>
    <scope>IDENTIFICATION</scope>
    <source>
        <tissue evidence="14 15">Whole organism</tissue>
    </source>
</reference>
<dbReference type="KEGG" id="foc:113208626"/>
<keyword evidence="6" id="KW-0805">Transcription regulation</keyword>
<dbReference type="OrthoDB" id="8117402at2759"/>
<feature type="domain" description="C2H2-type" evidence="12">
    <location>
        <begin position="1095"/>
        <end position="1118"/>
    </location>
</feature>
<dbReference type="SMART" id="SM00355">
    <property type="entry name" value="ZnF_C2H2"/>
    <property type="match status" value="15"/>
</dbReference>
<feature type="domain" description="C2H2-type" evidence="12">
    <location>
        <begin position="514"/>
        <end position="536"/>
    </location>
</feature>
<feature type="compositionally biased region" description="Basic residues" evidence="11">
    <location>
        <begin position="897"/>
        <end position="907"/>
    </location>
</feature>
<dbReference type="GO" id="GO:0000978">
    <property type="term" value="F:RNA polymerase II cis-regulatory region sequence-specific DNA binding"/>
    <property type="evidence" value="ECO:0007669"/>
    <property type="project" value="TreeGrafter"/>
</dbReference>
<feature type="domain" description="C2H2-type" evidence="12">
    <location>
        <begin position="614"/>
        <end position="641"/>
    </location>
</feature>
<keyword evidence="7" id="KW-0238">DNA-binding</keyword>
<feature type="domain" description="C2H2-type" evidence="12">
    <location>
        <begin position="669"/>
        <end position="697"/>
    </location>
</feature>
<dbReference type="FunFam" id="3.30.160.60:FF:000325">
    <property type="entry name" value="ZFP90 zinc finger protein"/>
    <property type="match status" value="1"/>
</dbReference>
<evidence type="ECO:0000256" key="5">
    <source>
        <dbReference type="ARBA" id="ARBA00022833"/>
    </source>
</evidence>
<dbReference type="PANTHER" id="PTHR24399:SF70">
    <property type="entry name" value="C2H2-TYPE DOMAIN-CONTAINING PROTEIN"/>
    <property type="match status" value="1"/>
</dbReference>
<feature type="region of interest" description="Disordered" evidence="11">
    <location>
        <begin position="894"/>
        <end position="1064"/>
    </location>
</feature>
<feature type="domain" description="C2H2-type" evidence="12">
    <location>
        <begin position="795"/>
        <end position="822"/>
    </location>
</feature>
<feature type="domain" description="C2H2-type" evidence="12">
    <location>
        <begin position="433"/>
        <end position="460"/>
    </location>
</feature>
<dbReference type="FunFam" id="3.30.160.60:FF:001465">
    <property type="entry name" value="Zinc finger protein 560"/>
    <property type="match status" value="1"/>
</dbReference>
<dbReference type="GO" id="GO:0008270">
    <property type="term" value="F:zinc ion binding"/>
    <property type="evidence" value="ECO:0007669"/>
    <property type="project" value="UniProtKB-KW"/>
</dbReference>
<dbReference type="PROSITE" id="PS00028">
    <property type="entry name" value="ZINC_FINGER_C2H2_1"/>
    <property type="match status" value="15"/>
</dbReference>
<dbReference type="FunFam" id="3.30.160.60:FF:000145">
    <property type="entry name" value="Zinc finger protein 574"/>
    <property type="match status" value="1"/>
</dbReference>
<dbReference type="SUPFAM" id="SSF57667">
    <property type="entry name" value="beta-beta-alpha zinc fingers"/>
    <property type="match status" value="7"/>
</dbReference>
<feature type="domain" description="C2H2-type" evidence="12">
    <location>
        <begin position="272"/>
        <end position="299"/>
    </location>
</feature>
<feature type="domain" description="C2H2-type" evidence="12">
    <location>
        <begin position="642"/>
        <end position="664"/>
    </location>
</feature>
<dbReference type="GO" id="GO:0001227">
    <property type="term" value="F:DNA-binding transcription repressor activity, RNA polymerase II-specific"/>
    <property type="evidence" value="ECO:0007669"/>
    <property type="project" value="TreeGrafter"/>
</dbReference>
<dbReference type="Pfam" id="PF00096">
    <property type="entry name" value="zf-C2H2"/>
    <property type="match status" value="6"/>
</dbReference>
<dbReference type="GeneID" id="113208626"/>
<evidence type="ECO:0000313" key="13">
    <source>
        <dbReference type="Proteomes" id="UP000504606"/>
    </source>
</evidence>
<feature type="domain" description="C2H2-type" evidence="12">
    <location>
        <begin position="244"/>
        <end position="271"/>
    </location>
</feature>
<feature type="compositionally biased region" description="Basic residues" evidence="11">
    <location>
        <begin position="824"/>
        <end position="842"/>
    </location>
</feature>
<dbReference type="RefSeq" id="XP_026281491.1">
    <property type="nucleotide sequence ID" value="XM_026425706.2"/>
</dbReference>
<organism evidence="13 15">
    <name type="scientific">Frankliniella occidentalis</name>
    <name type="common">Western flower thrips</name>
    <name type="synonym">Euthrips occidentalis</name>
    <dbReference type="NCBI Taxonomy" id="133901"/>
    <lineage>
        <taxon>Eukaryota</taxon>
        <taxon>Metazoa</taxon>
        <taxon>Ecdysozoa</taxon>
        <taxon>Arthropoda</taxon>
        <taxon>Hexapoda</taxon>
        <taxon>Insecta</taxon>
        <taxon>Pterygota</taxon>
        <taxon>Neoptera</taxon>
        <taxon>Paraneoptera</taxon>
        <taxon>Thysanoptera</taxon>
        <taxon>Terebrantia</taxon>
        <taxon>Thripoidea</taxon>
        <taxon>Thripidae</taxon>
        <taxon>Frankliniella</taxon>
    </lineage>
</organism>
<dbReference type="InterPro" id="IPR036236">
    <property type="entry name" value="Znf_C2H2_sf"/>
</dbReference>
<feature type="compositionally biased region" description="Pro residues" evidence="11">
    <location>
        <begin position="974"/>
        <end position="983"/>
    </location>
</feature>
<evidence type="ECO:0000313" key="15">
    <source>
        <dbReference type="RefSeq" id="XP_026281491.1"/>
    </source>
</evidence>
<evidence type="ECO:0000313" key="17">
    <source>
        <dbReference type="RefSeq" id="XP_052124594.1"/>
    </source>
</evidence>
<evidence type="ECO:0000259" key="12">
    <source>
        <dbReference type="PROSITE" id="PS50157"/>
    </source>
</evidence>
<evidence type="ECO:0000313" key="14">
    <source>
        <dbReference type="RefSeq" id="XP_026281490.1"/>
    </source>
</evidence>
<name>A0A6J1SSL1_FRAOC</name>
<keyword evidence="3" id="KW-0677">Repeat</keyword>
<feature type="domain" description="C2H2-type" evidence="12">
    <location>
        <begin position="702"/>
        <end position="729"/>
    </location>
</feature>
<evidence type="ECO:0000256" key="4">
    <source>
        <dbReference type="ARBA" id="ARBA00022771"/>
    </source>
</evidence>
<evidence type="ECO:0000256" key="1">
    <source>
        <dbReference type="ARBA" id="ARBA00004123"/>
    </source>
</evidence>
<protein>
    <submittedName>
        <fullName evidence="14 15">Zinc finger protein 335 isoform X1</fullName>
    </submittedName>
</protein>
<dbReference type="GO" id="GO:0005654">
    <property type="term" value="C:nucleoplasm"/>
    <property type="evidence" value="ECO:0007669"/>
    <property type="project" value="TreeGrafter"/>
</dbReference>
<feature type="region of interest" description="Disordered" evidence="11">
    <location>
        <begin position="1"/>
        <end position="31"/>
    </location>
</feature>
<comment type="subcellular location">
    <subcellularLocation>
        <location evidence="1">Nucleus</location>
    </subcellularLocation>
</comment>
<dbReference type="PROSITE" id="PS50157">
    <property type="entry name" value="ZINC_FINGER_C2H2_2"/>
    <property type="match status" value="15"/>
</dbReference>
<dbReference type="Pfam" id="PF13894">
    <property type="entry name" value="zf-C2H2_4"/>
    <property type="match status" value="1"/>
</dbReference>
<feature type="domain" description="C2H2-type" evidence="12">
    <location>
        <begin position="584"/>
        <end position="612"/>
    </location>
</feature>
<dbReference type="AlphaFoldDB" id="A0A6J1SSL1"/>
<gene>
    <name evidence="14 15 16 17" type="primary">LOC113208626</name>
</gene>
<feature type="compositionally biased region" description="Acidic residues" evidence="11">
    <location>
        <begin position="17"/>
        <end position="29"/>
    </location>
</feature>
<evidence type="ECO:0000256" key="10">
    <source>
        <dbReference type="PROSITE-ProRule" id="PRU00042"/>
    </source>
</evidence>
<keyword evidence="13" id="KW-1185">Reference proteome</keyword>
<keyword evidence="2" id="KW-0479">Metal-binding</keyword>
<evidence type="ECO:0000256" key="8">
    <source>
        <dbReference type="ARBA" id="ARBA00023163"/>
    </source>
</evidence>
<proteinExistence type="predicted"/>
<feature type="compositionally biased region" description="Basic residues" evidence="11">
    <location>
        <begin position="350"/>
        <end position="360"/>
    </location>
</feature>